<dbReference type="AlphaFoldDB" id="A0A445MD34"/>
<dbReference type="InterPro" id="IPR021109">
    <property type="entry name" value="Peptidase_aspartic_dom_sf"/>
</dbReference>
<evidence type="ECO:0008006" key="2">
    <source>
        <dbReference type="Google" id="ProtNLM"/>
    </source>
</evidence>
<evidence type="ECO:0000313" key="1">
    <source>
        <dbReference type="EMBL" id="RZR72182.1"/>
    </source>
</evidence>
<dbReference type="PANTHER" id="PTHR33240:SF8">
    <property type="entry name" value="OS03G0439900 PROTEIN"/>
    <property type="match status" value="1"/>
</dbReference>
<accession>A0A445MD34</accession>
<organism evidence="1">
    <name type="scientific">Ensete ventricosum</name>
    <name type="common">Abyssinian banana</name>
    <name type="synonym">Musa ensete</name>
    <dbReference type="NCBI Taxonomy" id="4639"/>
    <lineage>
        <taxon>Eukaryota</taxon>
        <taxon>Viridiplantae</taxon>
        <taxon>Streptophyta</taxon>
        <taxon>Embryophyta</taxon>
        <taxon>Tracheophyta</taxon>
        <taxon>Spermatophyta</taxon>
        <taxon>Magnoliopsida</taxon>
        <taxon>Liliopsida</taxon>
        <taxon>Zingiberales</taxon>
        <taxon>Musaceae</taxon>
        <taxon>Ensete</taxon>
    </lineage>
</organism>
<reference evidence="1" key="1">
    <citation type="journal article" date="2018" name="Data Brief">
        <title>Genome sequence data from 17 accessions of Ensete ventricosum, a staple food crop for millions in Ethiopia.</title>
        <authorList>
            <person name="Yemataw Z."/>
            <person name="Muzemil S."/>
            <person name="Ambachew D."/>
            <person name="Tripathi L."/>
            <person name="Tesfaye K."/>
            <person name="Chala A."/>
            <person name="Farbos A."/>
            <person name="O'Neill P."/>
            <person name="Moore K."/>
            <person name="Grant M."/>
            <person name="Studholme D.J."/>
        </authorList>
    </citation>
    <scope>NUCLEOTIDE SEQUENCE [LARGE SCALE GENOMIC DNA]</scope>
    <source>
        <tissue evidence="1">Leaf</tissue>
    </source>
</reference>
<proteinExistence type="predicted"/>
<sequence length="286" mass="32003">MTLWGPTRMWYSRLRSSSASCYDQLAKEFELNFLARARPKPTATSLLGLSQKDKFLAQFVVYCRFDRDYGNDTEECHDLKNQIEDLIRRGHLSRYLRKSREPSPHPKGSVEKQIGVIVSVPASGVDASSARKAYARATVEKRPRQENDPGITFQEYCKRPGERIMVNTRGSINILYFDAFHKLGLTDNDPVPMTSSLTGFIGDSISPLGTTTLPVTIEEKPMAKTLMVPFMVVGLPSVYNAILGCSTLNELRMVVSTYHRMMKFPTRVGVGEARSEATHESPDSAA</sequence>
<dbReference type="Gene3D" id="2.40.70.10">
    <property type="entry name" value="Acid Proteases"/>
    <property type="match status" value="1"/>
</dbReference>
<dbReference type="PANTHER" id="PTHR33240">
    <property type="entry name" value="OS08G0508500 PROTEIN"/>
    <property type="match status" value="1"/>
</dbReference>
<protein>
    <recommendedName>
        <fullName evidence="2">Retrotransposon gag domain-containing protein</fullName>
    </recommendedName>
</protein>
<dbReference type="Proteomes" id="UP000290560">
    <property type="component" value="Unassembled WGS sequence"/>
</dbReference>
<gene>
    <name evidence="1" type="ORF">BHM03_00011041</name>
</gene>
<dbReference type="EMBL" id="KV875641">
    <property type="protein sequence ID" value="RZR72182.1"/>
    <property type="molecule type" value="Genomic_DNA"/>
</dbReference>
<name>A0A445MD34_ENSVE</name>